<reference evidence="3" key="1">
    <citation type="submission" date="2017-09" db="EMBL/GenBank/DDBJ databases">
        <title>Depth-based differentiation of microbial function through sediment-hosted aquifers and enrichment of novel symbionts in the deep terrestrial subsurface.</title>
        <authorList>
            <person name="Probst A.J."/>
            <person name="Ladd B."/>
            <person name="Jarett J.K."/>
            <person name="Geller-Mcgrath D.E."/>
            <person name="Sieber C.M.K."/>
            <person name="Emerson J.B."/>
            <person name="Anantharaman K."/>
            <person name="Thomas B.C."/>
            <person name="Malmstrom R."/>
            <person name="Stieglmeier M."/>
            <person name="Klingl A."/>
            <person name="Woyke T."/>
            <person name="Ryan C.M."/>
            <person name="Banfield J.F."/>
        </authorList>
    </citation>
    <scope>NUCLEOTIDE SEQUENCE [LARGE SCALE GENOMIC DNA]</scope>
</reference>
<keyword evidence="1" id="KW-0472">Membrane</keyword>
<dbReference type="EMBL" id="PEUA01000032">
    <property type="protein sequence ID" value="PIV42931.1"/>
    <property type="molecule type" value="Genomic_DNA"/>
</dbReference>
<proteinExistence type="predicted"/>
<protein>
    <submittedName>
        <fullName evidence="2">Uncharacterized protein</fullName>
    </submittedName>
</protein>
<evidence type="ECO:0000256" key="1">
    <source>
        <dbReference type="SAM" id="Phobius"/>
    </source>
</evidence>
<keyword evidence="1" id="KW-1133">Transmembrane helix</keyword>
<dbReference type="AlphaFoldDB" id="A0A2M7D822"/>
<feature type="transmembrane region" description="Helical" evidence="1">
    <location>
        <begin position="50"/>
        <end position="71"/>
    </location>
</feature>
<feature type="transmembrane region" description="Helical" evidence="1">
    <location>
        <begin position="12"/>
        <end position="34"/>
    </location>
</feature>
<evidence type="ECO:0000313" key="2">
    <source>
        <dbReference type="EMBL" id="PIV42931.1"/>
    </source>
</evidence>
<dbReference type="Proteomes" id="UP000230304">
    <property type="component" value="Unassembled WGS sequence"/>
</dbReference>
<gene>
    <name evidence="2" type="ORF">COS26_01450</name>
</gene>
<accession>A0A2M7D822</accession>
<organism evidence="2 3">
    <name type="scientific">Candidatus Nealsonbacteria bacterium CG02_land_8_20_14_3_00_40_11</name>
    <dbReference type="NCBI Taxonomy" id="1974700"/>
    <lineage>
        <taxon>Bacteria</taxon>
        <taxon>Candidatus Nealsoniibacteriota</taxon>
    </lineage>
</organism>
<comment type="caution">
    <text evidence="2">The sequence shown here is derived from an EMBL/GenBank/DDBJ whole genome shotgun (WGS) entry which is preliminary data.</text>
</comment>
<name>A0A2M7D822_9BACT</name>
<keyword evidence="1" id="KW-0812">Transmembrane</keyword>
<evidence type="ECO:0000313" key="3">
    <source>
        <dbReference type="Proteomes" id="UP000230304"/>
    </source>
</evidence>
<sequence length="372" mass="42720">MRRIIDTVLNFIWKILGGIAVIFAGIAIFANFLFTPKLFQKLMKLFSKKVFITITLIIVVLAGGIFAWQYFGAPGEKVKNETADWQTYRNEEFGFEIKYPKDWIFNPDVMSFNFSSGETIKGSDGFSCSLNVALAVKGANAEHINSLPKEQWQKSDVNIDGKSAIKLVSVDSPIKAYYFLENSGEHSFQIYHSTTRYITNQEGYKVALGFIYDQECMDIFNQMLSNFRFIEGGETANWEIYKNEEYGFEMKYPEDFLPTQPLQPKTKIIQCDYANFVNNCTTEKTIIDGLLFCLQKTSEGAAGTTYITYNYTTVRDRECFVVSFTVPYSNCSNYLPIESQEIQQMYDKCKLDEEVTKPETINQILSTFKFLE</sequence>